<sequence length="278" mass="29531">MTTTLRPTGPIRRSAGALARDYDVCVNGRPVGAVALAAEPGPGLVVGRILALHIEPPDRGRGRGTVAALAAEEVLRGWDCAEVRIAVGETAEPALRLAGALGYTARARTMAKGTGGPPPALPDGAEARPLDPAGYDRWREAAVGSFARTLAAQGFPESAALAHSERAHAGLLPEGLATPGTRILYLYASGERVGRIWVAERDTGRGEREAFVFDVEVAEPHRGRGHGRTLMLLAERTAREAGLDRVGLNVFEGNTPALRLYESLGYRTTHRNLAKRLL</sequence>
<dbReference type="EMBL" id="BAABJV010000025">
    <property type="protein sequence ID" value="GAA4795143.1"/>
    <property type="molecule type" value="Genomic_DNA"/>
</dbReference>
<dbReference type="InterPro" id="IPR016181">
    <property type="entry name" value="Acyl_CoA_acyltransferase"/>
</dbReference>
<protein>
    <submittedName>
        <fullName evidence="4">GNAT family N-acetyltransferase</fullName>
    </submittedName>
</protein>
<evidence type="ECO:0000313" key="5">
    <source>
        <dbReference type="Proteomes" id="UP001501147"/>
    </source>
</evidence>
<dbReference type="InterPro" id="IPR050832">
    <property type="entry name" value="Bact_Acetyltransf"/>
</dbReference>
<dbReference type="PANTHER" id="PTHR43877:SF2">
    <property type="entry name" value="AMINOALKYLPHOSPHONATE N-ACETYLTRANSFERASE-RELATED"/>
    <property type="match status" value="1"/>
</dbReference>
<dbReference type="InterPro" id="IPR000182">
    <property type="entry name" value="GNAT_dom"/>
</dbReference>
<keyword evidence="5" id="KW-1185">Reference proteome</keyword>
<dbReference type="PANTHER" id="PTHR43877">
    <property type="entry name" value="AMINOALKYLPHOSPHONATE N-ACETYLTRANSFERASE-RELATED-RELATED"/>
    <property type="match status" value="1"/>
</dbReference>
<keyword evidence="2" id="KW-0012">Acyltransferase</keyword>
<dbReference type="CDD" id="cd04301">
    <property type="entry name" value="NAT_SF"/>
    <property type="match status" value="1"/>
</dbReference>
<feature type="domain" description="N-acetyltransferase" evidence="3">
    <location>
        <begin position="1"/>
        <end position="128"/>
    </location>
</feature>
<evidence type="ECO:0000313" key="4">
    <source>
        <dbReference type="EMBL" id="GAA4795143.1"/>
    </source>
</evidence>
<dbReference type="RefSeq" id="WP_345616183.1">
    <property type="nucleotide sequence ID" value="NZ_BAABJV010000025.1"/>
</dbReference>
<keyword evidence="1" id="KW-0808">Transferase</keyword>
<evidence type="ECO:0000256" key="2">
    <source>
        <dbReference type="ARBA" id="ARBA00023315"/>
    </source>
</evidence>
<dbReference type="PROSITE" id="PS51186">
    <property type="entry name" value="GNAT"/>
    <property type="match status" value="2"/>
</dbReference>
<evidence type="ECO:0000256" key="1">
    <source>
        <dbReference type="ARBA" id="ARBA00022679"/>
    </source>
</evidence>
<dbReference type="Gene3D" id="3.40.630.30">
    <property type="match status" value="2"/>
</dbReference>
<comment type="caution">
    <text evidence="4">The sequence shown here is derived from an EMBL/GenBank/DDBJ whole genome shotgun (WGS) entry which is preliminary data.</text>
</comment>
<accession>A0ABP9BGG4</accession>
<evidence type="ECO:0000259" key="3">
    <source>
        <dbReference type="PROSITE" id="PS51186"/>
    </source>
</evidence>
<reference evidence="5" key="1">
    <citation type="journal article" date="2019" name="Int. J. Syst. Evol. Microbiol.">
        <title>The Global Catalogue of Microorganisms (GCM) 10K type strain sequencing project: providing services to taxonomists for standard genome sequencing and annotation.</title>
        <authorList>
            <consortium name="The Broad Institute Genomics Platform"/>
            <consortium name="The Broad Institute Genome Sequencing Center for Infectious Disease"/>
            <person name="Wu L."/>
            <person name="Ma J."/>
        </authorList>
    </citation>
    <scope>NUCLEOTIDE SEQUENCE [LARGE SCALE GENOMIC DNA]</scope>
    <source>
        <strain evidence="5">JCM 18324</strain>
    </source>
</reference>
<feature type="domain" description="N-acetyltransferase" evidence="3">
    <location>
        <begin position="125"/>
        <end position="278"/>
    </location>
</feature>
<organism evidence="4 5">
    <name type="scientific">Streptomyces sanyensis</name>
    <dbReference type="NCBI Taxonomy" id="568869"/>
    <lineage>
        <taxon>Bacteria</taxon>
        <taxon>Bacillati</taxon>
        <taxon>Actinomycetota</taxon>
        <taxon>Actinomycetes</taxon>
        <taxon>Kitasatosporales</taxon>
        <taxon>Streptomycetaceae</taxon>
        <taxon>Streptomyces</taxon>
    </lineage>
</organism>
<dbReference type="Proteomes" id="UP001501147">
    <property type="component" value="Unassembled WGS sequence"/>
</dbReference>
<gene>
    <name evidence="4" type="ORF">GCM10023329_54730</name>
</gene>
<name>A0ABP9BGG4_9ACTN</name>
<dbReference type="SUPFAM" id="SSF55729">
    <property type="entry name" value="Acyl-CoA N-acyltransferases (Nat)"/>
    <property type="match status" value="2"/>
</dbReference>
<dbReference type="Pfam" id="PF00583">
    <property type="entry name" value="Acetyltransf_1"/>
    <property type="match status" value="2"/>
</dbReference>
<proteinExistence type="predicted"/>